<dbReference type="SMART" id="SM00409">
    <property type="entry name" value="IG"/>
    <property type="match status" value="1"/>
</dbReference>
<feature type="transmembrane region" description="Helical" evidence="4">
    <location>
        <begin position="12"/>
        <end position="34"/>
    </location>
</feature>
<evidence type="ECO:0000256" key="4">
    <source>
        <dbReference type="SAM" id="Phobius"/>
    </source>
</evidence>
<dbReference type="InterPro" id="IPR003599">
    <property type="entry name" value="Ig_sub"/>
</dbReference>
<keyword evidence="6" id="KW-1185">Reference proteome</keyword>
<dbReference type="GO" id="GO:0005886">
    <property type="term" value="C:plasma membrane"/>
    <property type="evidence" value="ECO:0007669"/>
    <property type="project" value="TreeGrafter"/>
</dbReference>
<evidence type="ECO:0000256" key="3">
    <source>
        <dbReference type="ARBA" id="ARBA00023136"/>
    </source>
</evidence>
<dbReference type="InterPro" id="IPR036179">
    <property type="entry name" value="Ig-like_dom_sf"/>
</dbReference>
<name>A0A6P7I3H6_9TELE</name>
<dbReference type="RefSeq" id="XP_028262500.1">
    <property type="nucleotide sequence ID" value="XM_028406699.1"/>
</dbReference>
<evidence type="ECO:0000313" key="6">
    <source>
        <dbReference type="Proteomes" id="UP000515145"/>
    </source>
</evidence>
<reference evidence="7" key="1">
    <citation type="submission" date="2025-08" db="UniProtKB">
        <authorList>
            <consortium name="RefSeq"/>
        </authorList>
    </citation>
    <scope>IDENTIFICATION</scope>
</reference>
<dbReference type="PANTHER" id="PTHR11860:SF87">
    <property type="entry name" value="CMRF35-LIKE MOLECULE 8"/>
    <property type="match status" value="1"/>
</dbReference>
<keyword evidence="3 4" id="KW-0472">Membrane</keyword>
<dbReference type="InterPro" id="IPR013106">
    <property type="entry name" value="Ig_V-set"/>
</dbReference>
<dbReference type="GeneID" id="114436425"/>
<organism evidence="6 7">
    <name type="scientific">Parambassis ranga</name>
    <name type="common">Indian glassy fish</name>
    <dbReference type="NCBI Taxonomy" id="210632"/>
    <lineage>
        <taxon>Eukaryota</taxon>
        <taxon>Metazoa</taxon>
        <taxon>Chordata</taxon>
        <taxon>Craniata</taxon>
        <taxon>Vertebrata</taxon>
        <taxon>Euteleostomi</taxon>
        <taxon>Actinopterygii</taxon>
        <taxon>Neopterygii</taxon>
        <taxon>Teleostei</taxon>
        <taxon>Neoteleostei</taxon>
        <taxon>Acanthomorphata</taxon>
        <taxon>Ovalentaria</taxon>
        <taxon>Ambassidae</taxon>
        <taxon>Parambassis</taxon>
    </lineage>
</organism>
<dbReference type="Proteomes" id="UP000515145">
    <property type="component" value="Chromosome 1"/>
</dbReference>
<keyword evidence="4" id="KW-1133">Transmembrane helix</keyword>
<dbReference type="SUPFAM" id="SSF48726">
    <property type="entry name" value="Immunoglobulin"/>
    <property type="match status" value="1"/>
</dbReference>
<dbReference type="Gene3D" id="2.60.40.10">
    <property type="entry name" value="Immunoglobulins"/>
    <property type="match status" value="1"/>
</dbReference>
<gene>
    <name evidence="7" type="primary">LOC114436425</name>
</gene>
<sequence length="363" mass="40084">MNSGLTDLSARLILLFIFIMMKTYLCVCLLSAVVDVQAKINIKGSVGQNVTATCLGWNVWLSDVKTNDKYICRSPCTEQKHIITQAAYKKTKRKDRIEITNSDEGLFVTFFNLQKSESGTYYCGVERYGRDSFIEVNLKVTDAEHSKHRTPAVTVIVTPTVSSAVLTNITVSNGSNTVTDSPPTSYITTSALAMQQVDIIPYLIFGLLIISIALMVLLKHMRGAKRQQNITSFVHCPPEVAQNDAVYEEVGLNDQQSEGQPAAAVSTPSTDIDPDSLYANYFYQLPAKRHNRHSTNVSLIPTSSSDVDPKHACAEGNDVVYSLAQLPQLPKKESEYTGQCKPNDSHSIEYNDVYSLALLPQVT</sequence>
<dbReference type="InterPro" id="IPR013783">
    <property type="entry name" value="Ig-like_fold"/>
</dbReference>
<comment type="subcellular location">
    <subcellularLocation>
        <location evidence="1">Membrane</location>
    </subcellularLocation>
</comment>
<feature type="domain" description="Immunoglobulin" evidence="5">
    <location>
        <begin position="39"/>
        <end position="141"/>
    </location>
</feature>
<proteinExistence type="predicted"/>
<protein>
    <submittedName>
        <fullName evidence="7">CMRF35-like molecule 9 isoform X2</fullName>
    </submittedName>
</protein>
<evidence type="ECO:0000256" key="2">
    <source>
        <dbReference type="ARBA" id="ARBA00022692"/>
    </source>
</evidence>
<evidence type="ECO:0000259" key="5">
    <source>
        <dbReference type="SMART" id="SM00409"/>
    </source>
</evidence>
<dbReference type="PANTHER" id="PTHR11860">
    <property type="entry name" value="POLYMERIC-IMMUNOGLOBULIN RECEPTOR"/>
    <property type="match status" value="1"/>
</dbReference>
<dbReference type="AlphaFoldDB" id="A0A6P7I3H6"/>
<evidence type="ECO:0000313" key="7">
    <source>
        <dbReference type="RefSeq" id="XP_028262500.1"/>
    </source>
</evidence>
<dbReference type="GO" id="GO:0004888">
    <property type="term" value="F:transmembrane signaling receptor activity"/>
    <property type="evidence" value="ECO:0007669"/>
    <property type="project" value="TreeGrafter"/>
</dbReference>
<evidence type="ECO:0000256" key="1">
    <source>
        <dbReference type="ARBA" id="ARBA00004370"/>
    </source>
</evidence>
<keyword evidence="2 4" id="KW-0812">Transmembrane</keyword>
<dbReference type="Pfam" id="PF07686">
    <property type="entry name" value="V-set"/>
    <property type="match status" value="1"/>
</dbReference>
<dbReference type="InterPro" id="IPR050671">
    <property type="entry name" value="CD300_family_receptors"/>
</dbReference>
<feature type="transmembrane region" description="Helical" evidence="4">
    <location>
        <begin position="199"/>
        <end position="218"/>
    </location>
</feature>
<accession>A0A6P7I3H6</accession>